<sequence>MYLGLIQNNPETENNKKEPDFGIQIQRPKDYHRFHSPVSGTIEKFVKIPGCLYTVNPIAVNSKYCNVFTENKREVSIISTAHFGKVAFVAIGATMVGSITFSKKAGDHVKKGDEYGYFSFGGSTVICVFEKVGTM</sequence>
<dbReference type="Pfam" id="PF02666">
    <property type="entry name" value="PS_Dcarbxylase"/>
    <property type="match status" value="1"/>
</dbReference>
<keyword evidence="2" id="KW-0456">Lyase</keyword>
<reference evidence="3" key="1">
    <citation type="journal article" date="2020" name="bioRxiv">
        <title>Hybrid origin of Populus tomentosa Carr. identified through genome sequencing and phylogenomic analysis.</title>
        <authorList>
            <person name="An X."/>
            <person name="Gao K."/>
            <person name="Chen Z."/>
            <person name="Li J."/>
            <person name="Yang X."/>
            <person name="Yang X."/>
            <person name="Zhou J."/>
            <person name="Guo T."/>
            <person name="Zhao T."/>
            <person name="Huang S."/>
            <person name="Miao D."/>
            <person name="Khan W.U."/>
            <person name="Rao P."/>
            <person name="Ye M."/>
            <person name="Lei B."/>
            <person name="Liao W."/>
            <person name="Wang J."/>
            <person name="Ji L."/>
            <person name="Li Y."/>
            <person name="Guo B."/>
            <person name="Mustafa N.S."/>
            <person name="Li S."/>
            <person name="Yun Q."/>
            <person name="Keller S.R."/>
            <person name="Mao J."/>
            <person name="Zhang R."/>
            <person name="Strauss S.H."/>
        </authorList>
    </citation>
    <scope>NUCLEOTIDE SEQUENCE</scope>
    <source>
        <strain evidence="3">GM15</strain>
        <tissue evidence="3">Leaf</tissue>
    </source>
</reference>
<accession>A0A8X8DDK7</accession>
<evidence type="ECO:0000256" key="1">
    <source>
        <dbReference type="ARBA" id="ARBA00022793"/>
    </source>
</evidence>
<dbReference type="AlphaFoldDB" id="A0A8X8DDK7"/>
<dbReference type="Proteomes" id="UP000886885">
    <property type="component" value="Chromosome 1D"/>
</dbReference>
<name>A0A8X8DDK7_POPTO</name>
<dbReference type="OrthoDB" id="5973539at2759"/>
<proteinExistence type="predicted"/>
<organism evidence="3 4">
    <name type="scientific">Populus tomentosa</name>
    <name type="common">Chinese white poplar</name>
    <dbReference type="NCBI Taxonomy" id="118781"/>
    <lineage>
        <taxon>Eukaryota</taxon>
        <taxon>Viridiplantae</taxon>
        <taxon>Streptophyta</taxon>
        <taxon>Embryophyta</taxon>
        <taxon>Tracheophyta</taxon>
        <taxon>Spermatophyta</taxon>
        <taxon>Magnoliopsida</taxon>
        <taxon>eudicotyledons</taxon>
        <taxon>Gunneridae</taxon>
        <taxon>Pentapetalae</taxon>
        <taxon>rosids</taxon>
        <taxon>fabids</taxon>
        <taxon>Malpighiales</taxon>
        <taxon>Salicaceae</taxon>
        <taxon>Saliceae</taxon>
        <taxon>Populus</taxon>
    </lineage>
</organism>
<dbReference type="PANTHER" id="PTHR10067">
    <property type="entry name" value="PHOSPHATIDYLSERINE DECARBOXYLASE"/>
    <property type="match status" value="1"/>
</dbReference>
<dbReference type="InterPro" id="IPR003817">
    <property type="entry name" value="PS_Dcarbxylase"/>
</dbReference>
<keyword evidence="4" id="KW-1185">Reference proteome</keyword>
<keyword evidence="1" id="KW-0210">Decarboxylase</keyword>
<dbReference type="GO" id="GO:0004609">
    <property type="term" value="F:phosphatidylserine decarboxylase activity"/>
    <property type="evidence" value="ECO:0007669"/>
    <property type="project" value="InterPro"/>
</dbReference>
<evidence type="ECO:0000313" key="3">
    <source>
        <dbReference type="EMBL" id="KAG6788874.1"/>
    </source>
</evidence>
<dbReference type="GO" id="GO:0008654">
    <property type="term" value="P:phospholipid biosynthetic process"/>
    <property type="evidence" value="ECO:0007669"/>
    <property type="project" value="InterPro"/>
</dbReference>
<evidence type="ECO:0000256" key="2">
    <source>
        <dbReference type="ARBA" id="ARBA00023239"/>
    </source>
</evidence>
<dbReference type="PANTHER" id="PTHR10067:SF17">
    <property type="entry name" value="PHOSPHATIDYLSERINE DECARBOXYLASE PROENZYME 2"/>
    <property type="match status" value="1"/>
</dbReference>
<protein>
    <recommendedName>
        <fullName evidence="5">Phosphatidylserine decarboxylase</fullName>
    </recommendedName>
</protein>
<evidence type="ECO:0008006" key="5">
    <source>
        <dbReference type="Google" id="ProtNLM"/>
    </source>
</evidence>
<dbReference type="EMBL" id="JAAWWB010000002">
    <property type="protein sequence ID" value="KAG6788874.1"/>
    <property type="molecule type" value="Genomic_DNA"/>
</dbReference>
<evidence type="ECO:0000313" key="4">
    <source>
        <dbReference type="Proteomes" id="UP000886885"/>
    </source>
</evidence>
<comment type="caution">
    <text evidence="3">The sequence shown here is derived from an EMBL/GenBank/DDBJ whole genome shotgun (WGS) entry which is preliminary data.</text>
</comment>
<gene>
    <name evidence="3" type="ORF">POTOM_004952</name>
</gene>